<evidence type="ECO:0008006" key="4">
    <source>
        <dbReference type="Google" id="ProtNLM"/>
    </source>
</evidence>
<feature type="transmembrane region" description="Helical" evidence="1">
    <location>
        <begin position="32"/>
        <end position="52"/>
    </location>
</feature>
<dbReference type="AlphaFoldDB" id="A0A239ZV39"/>
<keyword evidence="1" id="KW-1133">Transmembrane helix</keyword>
<feature type="transmembrane region" description="Helical" evidence="1">
    <location>
        <begin position="64"/>
        <end position="83"/>
    </location>
</feature>
<dbReference type="EMBL" id="LT906462">
    <property type="protein sequence ID" value="SNV74730.1"/>
    <property type="molecule type" value="Genomic_DNA"/>
</dbReference>
<name>A0A239ZV39_9STAP</name>
<organism evidence="2 3">
    <name type="scientific">Mammaliicoccus stepanovicii</name>
    <dbReference type="NCBI Taxonomy" id="643214"/>
    <lineage>
        <taxon>Bacteria</taxon>
        <taxon>Bacillati</taxon>
        <taxon>Bacillota</taxon>
        <taxon>Bacilli</taxon>
        <taxon>Bacillales</taxon>
        <taxon>Staphylococcaceae</taxon>
        <taxon>Mammaliicoccus</taxon>
    </lineage>
</organism>
<evidence type="ECO:0000313" key="3">
    <source>
        <dbReference type="Proteomes" id="UP000242084"/>
    </source>
</evidence>
<keyword evidence="3" id="KW-1185">Reference proteome</keyword>
<dbReference type="Proteomes" id="UP000242084">
    <property type="component" value="Chromosome 1"/>
</dbReference>
<protein>
    <recommendedName>
        <fullName evidence="4">PTS mannose transporter subunit IID</fullName>
    </recommendedName>
</protein>
<keyword evidence="1" id="KW-0812">Transmembrane</keyword>
<keyword evidence="1" id="KW-0472">Membrane</keyword>
<evidence type="ECO:0000256" key="1">
    <source>
        <dbReference type="SAM" id="Phobius"/>
    </source>
</evidence>
<dbReference type="KEGG" id="sste:SAMEA4384403_1942"/>
<dbReference type="RefSeq" id="WP_188350488.1">
    <property type="nucleotide sequence ID" value="NZ_BMDM01000001.1"/>
</dbReference>
<proteinExistence type="predicted"/>
<reference evidence="2 3" key="1">
    <citation type="submission" date="2017-06" db="EMBL/GenBank/DDBJ databases">
        <authorList>
            <consortium name="Pathogen Informatics"/>
        </authorList>
    </citation>
    <scope>NUCLEOTIDE SEQUENCE [LARGE SCALE GENOMIC DNA]</scope>
    <source>
        <strain evidence="2 3">NCTC13839</strain>
    </source>
</reference>
<evidence type="ECO:0000313" key="2">
    <source>
        <dbReference type="EMBL" id="SNV74730.1"/>
    </source>
</evidence>
<sequence length="106" mass="12091">MVKMNFKTNKVNLNYSEDEKKIEIDPDKIKQFVAMIGGFLGAVYLALNASGFQIEWLSPQKLNAWMNVLNTGIPIIFVLYGIWKNTFILSSSSRALEQYLKEVGKK</sequence>
<accession>A0A239ZV39</accession>
<gene>
    <name evidence="2" type="ORF">SAMEA4384403_01942</name>
</gene>